<feature type="domain" description="Metallo-beta-lactamase" evidence="2">
    <location>
        <begin position="21"/>
        <end position="223"/>
    </location>
</feature>
<comment type="caution">
    <text evidence="3">The sequence shown here is derived from an EMBL/GenBank/DDBJ whole genome shotgun (WGS) entry which is preliminary data.</text>
</comment>
<protein>
    <recommendedName>
        <fullName evidence="2">Metallo-beta-lactamase domain-containing protein</fullName>
    </recommendedName>
</protein>
<evidence type="ECO:0000313" key="3">
    <source>
        <dbReference type="EMBL" id="CAB4255587.1"/>
    </source>
</evidence>
<dbReference type="SUPFAM" id="SSF56281">
    <property type="entry name" value="Metallo-hydrolase/oxidoreductase"/>
    <property type="match status" value="1"/>
</dbReference>
<dbReference type="Gene3D" id="3.60.15.10">
    <property type="entry name" value="Ribonuclease Z/Hydroxyacylglutathione hydrolase-like"/>
    <property type="match status" value="1"/>
</dbReference>
<dbReference type="PANTHER" id="PTHR43546:SF9">
    <property type="entry name" value="L-ASCORBATE-6-PHOSPHATE LACTONASE ULAG-RELATED"/>
    <property type="match status" value="1"/>
</dbReference>
<reference evidence="3 4" key="1">
    <citation type="submission" date="2020-05" db="EMBL/GenBank/DDBJ databases">
        <authorList>
            <person name="Casaregola S."/>
            <person name="Devillers H."/>
            <person name="Grondin C."/>
        </authorList>
    </citation>
    <scope>NUCLEOTIDE SEQUENCE [LARGE SCALE GENOMIC DNA]</scope>
    <source>
        <strain evidence="3 4">CLIB 1767</strain>
    </source>
</reference>
<dbReference type="InterPro" id="IPR001279">
    <property type="entry name" value="Metallo-B-lactamas"/>
</dbReference>
<evidence type="ECO:0000256" key="1">
    <source>
        <dbReference type="ARBA" id="ARBA00022801"/>
    </source>
</evidence>
<dbReference type="GeneID" id="64858642"/>
<gene>
    <name evidence="3" type="ORF">KABA2_06S08954</name>
</gene>
<dbReference type="OrthoDB" id="332863at2759"/>
<dbReference type="Proteomes" id="UP000644660">
    <property type="component" value="Unassembled WGS sequence"/>
</dbReference>
<keyword evidence="4" id="KW-1185">Reference proteome</keyword>
<dbReference type="PANTHER" id="PTHR43546">
    <property type="entry name" value="UPF0173 METAL-DEPENDENT HYDROLASE MJ1163-RELATED"/>
    <property type="match status" value="1"/>
</dbReference>
<dbReference type="Pfam" id="PF12706">
    <property type="entry name" value="Lactamase_B_2"/>
    <property type="match status" value="1"/>
</dbReference>
<dbReference type="AlphaFoldDB" id="A0A8H2ZIJ8"/>
<evidence type="ECO:0000313" key="4">
    <source>
        <dbReference type="Proteomes" id="UP000644660"/>
    </source>
</evidence>
<dbReference type="RefSeq" id="XP_041407431.1">
    <property type="nucleotide sequence ID" value="XM_041551497.1"/>
</dbReference>
<dbReference type="InterPro" id="IPR050114">
    <property type="entry name" value="UPF0173_UPF0282_UlaG_hydrolase"/>
</dbReference>
<accession>A0A8H2ZIJ8</accession>
<dbReference type="InterPro" id="IPR036866">
    <property type="entry name" value="RibonucZ/Hydroxyglut_hydro"/>
</dbReference>
<sequence>MTVEISYIGVATTIININGVRFLTDPCFDVPQKYDMGIAVLEKTIDPSIKINELPPIDAILLSHEDHPDNLDTSGRTLLHGRHVFTTMDGAKNLAGNPGVLGMKPWEKTTIELQGQKFIITATPCVHLDGGEVVGFVIETESLGKGSNGKPNVVYFTGDTIYLPELKKIKEQYNVKAALCNVGVATVPANENHPEPYKITMDGKDAAVLANDLDANFIIPLHFEAWSHFAQNEDALKKDLQDSGVMDKVIWLPKNGKSVNIF</sequence>
<proteinExistence type="predicted"/>
<evidence type="ECO:0000259" key="2">
    <source>
        <dbReference type="Pfam" id="PF12706"/>
    </source>
</evidence>
<dbReference type="EMBL" id="CAEFZW010000006">
    <property type="protein sequence ID" value="CAB4255587.1"/>
    <property type="molecule type" value="Genomic_DNA"/>
</dbReference>
<name>A0A8H2ZIJ8_9SACH</name>
<dbReference type="GO" id="GO:0016787">
    <property type="term" value="F:hydrolase activity"/>
    <property type="evidence" value="ECO:0007669"/>
    <property type="project" value="UniProtKB-KW"/>
</dbReference>
<organism evidence="3 4">
    <name type="scientific">Maudiozyma barnettii</name>
    <dbReference type="NCBI Taxonomy" id="61262"/>
    <lineage>
        <taxon>Eukaryota</taxon>
        <taxon>Fungi</taxon>
        <taxon>Dikarya</taxon>
        <taxon>Ascomycota</taxon>
        <taxon>Saccharomycotina</taxon>
        <taxon>Saccharomycetes</taxon>
        <taxon>Saccharomycetales</taxon>
        <taxon>Saccharomycetaceae</taxon>
        <taxon>Maudiozyma</taxon>
    </lineage>
</organism>
<keyword evidence="1" id="KW-0378">Hydrolase</keyword>